<dbReference type="SMART" id="SM00216">
    <property type="entry name" value="VWD"/>
    <property type="match status" value="1"/>
</dbReference>
<dbReference type="PROSITE" id="PS51233">
    <property type="entry name" value="VWFD"/>
    <property type="match status" value="1"/>
</dbReference>
<evidence type="ECO:0000313" key="5">
    <source>
        <dbReference type="Proteomes" id="UP000030746"/>
    </source>
</evidence>
<proteinExistence type="predicted"/>
<dbReference type="GeneID" id="20252147"/>
<sequence length="314" mass="34529">CKASGDPHFFTYDGQKIDFMGTCQYTLSRSLIKNDECAFNVEVKNEARKRSKPNVSWVRSVYFTIYGVRVKLHLRKKLYINEKRAYPPVSLANGRLNIIRSGKSLEATTECGIRVKFDGVHLVKVKVPKKYSGRMTGLCGDCNGVKDDLRLANGTDVTDVAKGRFEMIAVSPSIECAKSTKKVVSRDDSCGMIRKTDGPFAKCIESLGTDVMNYFDECTYDACSYEGSPEDIKGSVCKSLEAFAADCEDAGIVVRWRTANFCPLPCGENMKYNPAMSGCQETCSGLPPLDQCPIDLSEGCECEDGFVLSGDGCV</sequence>
<dbReference type="HOGENOM" id="CLU_018024_0_1_1"/>
<dbReference type="InterPro" id="IPR001846">
    <property type="entry name" value="VWF_type-D"/>
</dbReference>
<dbReference type="Proteomes" id="UP000030746">
    <property type="component" value="Unassembled WGS sequence"/>
</dbReference>
<keyword evidence="1" id="KW-1015">Disulfide bond</keyword>
<keyword evidence="5" id="KW-1185">Reference proteome</keyword>
<feature type="non-terminal residue" evidence="4">
    <location>
        <position position="1"/>
    </location>
</feature>
<feature type="non-terminal residue" evidence="4">
    <location>
        <position position="314"/>
    </location>
</feature>
<dbReference type="OMA" id="SCRENSA"/>
<name>V4AAK4_LOTGI</name>
<evidence type="ECO:0000313" key="4">
    <source>
        <dbReference type="EMBL" id="ESO93802.1"/>
    </source>
</evidence>
<dbReference type="AlphaFoldDB" id="V4AAK4"/>
<dbReference type="SUPFAM" id="SSF57567">
    <property type="entry name" value="Serine protease inhibitors"/>
    <property type="match status" value="1"/>
</dbReference>
<dbReference type="Pfam" id="PF01826">
    <property type="entry name" value="TIL"/>
    <property type="match status" value="1"/>
</dbReference>
<keyword evidence="2" id="KW-0325">Glycoprotein</keyword>
<reference evidence="4 5" key="1">
    <citation type="journal article" date="2013" name="Nature">
        <title>Insights into bilaterian evolution from three spiralian genomes.</title>
        <authorList>
            <person name="Simakov O."/>
            <person name="Marletaz F."/>
            <person name="Cho S.J."/>
            <person name="Edsinger-Gonzales E."/>
            <person name="Havlak P."/>
            <person name="Hellsten U."/>
            <person name="Kuo D.H."/>
            <person name="Larsson T."/>
            <person name="Lv J."/>
            <person name="Arendt D."/>
            <person name="Savage R."/>
            <person name="Osoegawa K."/>
            <person name="de Jong P."/>
            <person name="Grimwood J."/>
            <person name="Chapman J.A."/>
            <person name="Shapiro H."/>
            <person name="Aerts A."/>
            <person name="Otillar R.P."/>
            <person name="Terry A.Y."/>
            <person name="Boore J.L."/>
            <person name="Grigoriev I.V."/>
            <person name="Lindberg D.R."/>
            <person name="Seaver E.C."/>
            <person name="Weisblat D.A."/>
            <person name="Putnam N.H."/>
            <person name="Rokhsar D.S."/>
        </authorList>
    </citation>
    <scope>NUCLEOTIDE SEQUENCE [LARGE SCALE GENOMIC DNA]</scope>
</reference>
<dbReference type="GO" id="GO:0005615">
    <property type="term" value="C:extracellular space"/>
    <property type="evidence" value="ECO:0007669"/>
    <property type="project" value="TreeGrafter"/>
</dbReference>
<gene>
    <name evidence="4" type="ORF">LOTGIDRAFT_74717</name>
</gene>
<dbReference type="InterPro" id="IPR002919">
    <property type="entry name" value="TIL_dom"/>
</dbReference>
<dbReference type="PANTHER" id="PTHR11339:SF373">
    <property type="entry name" value="VWFD DOMAIN-CONTAINING PROTEIN"/>
    <property type="match status" value="1"/>
</dbReference>
<evidence type="ECO:0000256" key="2">
    <source>
        <dbReference type="ARBA" id="ARBA00023180"/>
    </source>
</evidence>
<dbReference type="KEGG" id="lgi:LOTGIDRAFT_74717"/>
<dbReference type="PANTHER" id="PTHR11339">
    <property type="entry name" value="EXTRACELLULAR MATRIX GLYCOPROTEIN RELATED"/>
    <property type="match status" value="1"/>
</dbReference>
<feature type="domain" description="VWFD" evidence="3">
    <location>
        <begin position="1"/>
        <end position="177"/>
    </location>
</feature>
<dbReference type="Gene3D" id="2.10.25.10">
    <property type="entry name" value="Laminin"/>
    <property type="match status" value="1"/>
</dbReference>
<dbReference type="GO" id="GO:0031012">
    <property type="term" value="C:extracellular matrix"/>
    <property type="evidence" value="ECO:0007669"/>
    <property type="project" value="TreeGrafter"/>
</dbReference>
<dbReference type="InterPro" id="IPR050780">
    <property type="entry name" value="Mucin_vWF_Thrombospondin_sf"/>
</dbReference>
<dbReference type="InterPro" id="IPR036084">
    <property type="entry name" value="Ser_inhib-like_sf"/>
</dbReference>
<dbReference type="OrthoDB" id="6059693at2759"/>
<dbReference type="InterPro" id="IPR014853">
    <property type="entry name" value="VWF/SSPO/ZAN-like_Cys-rich_dom"/>
</dbReference>
<dbReference type="Pfam" id="PF08742">
    <property type="entry name" value="C8"/>
    <property type="match status" value="1"/>
</dbReference>
<evidence type="ECO:0000259" key="3">
    <source>
        <dbReference type="PROSITE" id="PS51233"/>
    </source>
</evidence>
<dbReference type="RefSeq" id="XP_009055270.1">
    <property type="nucleotide sequence ID" value="XM_009057022.1"/>
</dbReference>
<dbReference type="CDD" id="cd19941">
    <property type="entry name" value="TIL"/>
    <property type="match status" value="1"/>
</dbReference>
<dbReference type="SMART" id="SM00832">
    <property type="entry name" value="C8"/>
    <property type="match status" value="1"/>
</dbReference>
<dbReference type="STRING" id="225164.V4AAK4"/>
<organism evidence="4 5">
    <name type="scientific">Lottia gigantea</name>
    <name type="common">Giant owl limpet</name>
    <dbReference type="NCBI Taxonomy" id="225164"/>
    <lineage>
        <taxon>Eukaryota</taxon>
        <taxon>Metazoa</taxon>
        <taxon>Spiralia</taxon>
        <taxon>Lophotrochozoa</taxon>
        <taxon>Mollusca</taxon>
        <taxon>Gastropoda</taxon>
        <taxon>Patellogastropoda</taxon>
        <taxon>Lottioidea</taxon>
        <taxon>Lottiidae</taxon>
        <taxon>Lottia</taxon>
    </lineage>
</organism>
<evidence type="ECO:0000256" key="1">
    <source>
        <dbReference type="ARBA" id="ARBA00023157"/>
    </source>
</evidence>
<dbReference type="EMBL" id="KB201890">
    <property type="protein sequence ID" value="ESO93802.1"/>
    <property type="molecule type" value="Genomic_DNA"/>
</dbReference>
<protein>
    <recommendedName>
        <fullName evidence="3">VWFD domain-containing protein</fullName>
    </recommendedName>
</protein>
<dbReference type="CTD" id="20252147"/>
<accession>V4AAK4</accession>
<dbReference type="Pfam" id="PF00094">
    <property type="entry name" value="VWD"/>
    <property type="match status" value="1"/>
</dbReference>